<evidence type="ECO:0000313" key="3">
    <source>
        <dbReference type="Proteomes" id="UP000249886"/>
    </source>
</evidence>
<accession>A0A8B4GV59</accession>
<feature type="transmembrane region" description="Helical" evidence="1">
    <location>
        <begin position="89"/>
        <end position="107"/>
    </location>
</feature>
<name>A0A8B4GV59_9CORY</name>
<keyword evidence="1" id="KW-1133">Transmembrane helix</keyword>
<gene>
    <name evidence="2" type="ORF">NCTC10254_00877</name>
</gene>
<dbReference type="InterPro" id="IPR025962">
    <property type="entry name" value="SdpI/YhfL"/>
</dbReference>
<feature type="transmembrane region" description="Helical" evidence="1">
    <location>
        <begin position="12"/>
        <end position="36"/>
    </location>
</feature>
<keyword evidence="1" id="KW-0812">Transmembrane</keyword>
<dbReference type="Proteomes" id="UP000249886">
    <property type="component" value="Unassembled WGS sequence"/>
</dbReference>
<keyword evidence="1" id="KW-0472">Membrane</keyword>
<comment type="caution">
    <text evidence="2">The sequence shown here is derived from an EMBL/GenBank/DDBJ whole genome shotgun (WGS) entry which is preliminary data.</text>
</comment>
<proteinExistence type="predicted"/>
<dbReference type="EMBL" id="UARK01000001">
    <property type="protein sequence ID" value="SPW24496.1"/>
    <property type="molecule type" value="Genomic_DNA"/>
</dbReference>
<dbReference type="PROSITE" id="PS51257">
    <property type="entry name" value="PROKAR_LIPOPROTEIN"/>
    <property type="match status" value="1"/>
</dbReference>
<protein>
    <submittedName>
        <fullName evidence="2">Integral membrane protein</fullName>
    </submittedName>
</protein>
<reference evidence="2 3" key="1">
    <citation type="submission" date="2018-06" db="EMBL/GenBank/DDBJ databases">
        <authorList>
            <consortium name="Pathogen Informatics"/>
            <person name="Doyle S."/>
        </authorList>
    </citation>
    <scope>NUCLEOTIDE SEQUENCE [LARGE SCALE GENOMIC DNA]</scope>
    <source>
        <strain evidence="2 3">NCTC10254</strain>
    </source>
</reference>
<dbReference type="Pfam" id="PF13630">
    <property type="entry name" value="SdpI"/>
    <property type="match status" value="1"/>
</dbReference>
<evidence type="ECO:0000256" key="1">
    <source>
        <dbReference type="SAM" id="Phobius"/>
    </source>
</evidence>
<dbReference type="AlphaFoldDB" id="A0A8B4GV59"/>
<sequence length="161" mass="16428">MLVAWLRHGTVVSMVVLGCVLAALAVVLLLVGALAWTRHLPGNKYVGIKVPEVRESREVWDAVHQFAGPLWLASGVAMAVAAVPPFSGVSWLLLISLVGVVASVYFFGLGSSMGARAAGVLVREESSGGCCGGDSSDASGAAPAPQVDFDALRRAAGAADA</sequence>
<evidence type="ECO:0000313" key="2">
    <source>
        <dbReference type="EMBL" id="SPW24496.1"/>
    </source>
</evidence>
<organism evidence="2 3">
    <name type="scientific">Corynebacterium matruchotii</name>
    <dbReference type="NCBI Taxonomy" id="43768"/>
    <lineage>
        <taxon>Bacteria</taxon>
        <taxon>Bacillati</taxon>
        <taxon>Actinomycetota</taxon>
        <taxon>Actinomycetes</taxon>
        <taxon>Mycobacteriales</taxon>
        <taxon>Corynebacteriaceae</taxon>
        <taxon>Corynebacterium</taxon>
    </lineage>
</organism>